<keyword evidence="2" id="KW-0614">Plasmid</keyword>
<dbReference type="EMBL" id="AF329849">
    <property type="protein sequence ID" value="AAL57027.1"/>
    <property type="molecule type" value="Genomic_DNA"/>
</dbReference>
<feature type="region of interest" description="Disordered" evidence="1">
    <location>
        <begin position="633"/>
        <end position="666"/>
    </location>
</feature>
<name>Q8VT84_AGRTU</name>
<feature type="compositionally biased region" description="Polar residues" evidence="1">
    <location>
        <begin position="452"/>
        <end position="462"/>
    </location>
</feature>
<feature type="region of interest" description="Disordered" evidence="1">
    <location>
        <begin position="1"/>
        <end position="59"/>
    </location>
</feature>
<dbReference type="AlphaFoldDB" id="Q8VT84"/>
<proteinExistence type="predicted"/>
<feature type="region of interest" description="Disordered" evidence="1">
    <location>
        <begin position="452"/>
        <end position="491"/>
    </location>
</feature>
<dbReference type="InterPro" id="IPR006819">
    <property type="entry name" value="Agro_VirD5"/>
</dbReference>
<protein>
    <submittedName>
        <fullName evidence="2">VirD5</fullName>
    </submittedName>
</protein>
<gene>
    <name evidence="2" type="primary">virD5</name>
</gene>
<evidence type="ECO:0000256" key="1">
    <source>
        <dbReference type="SAM" id="MobiDB-lite"/>
    </source>
</evidence>
<reference evidence="2" key="1">
    <citation type="submission" date="2000-12" db="EMBL/GenBank/DDBJ databases">
        <title>Comparison of the vir regions of the Agrobacterium tumefaciens limited host range strain AB2/73 with those of broad host range Agrobacterium strains.</title>
        <authorList>
            <person name="Schmidt J."/>
            <person name="Hammann P."/>
            <person name="Otten L."/>
        </authorList>
    </citation>
    <scope>NUCLEOTIDE SEQUENCE</scope>
    <source>
        <strain evidence="2">AB2/73</strain>
        <plasmid evidence="2">pTiAB2/73</plasmid>
    </source>
</reference>
<organism evidence="2">
    <name type="scientific">Agrobacterium tumefaciens</name>
    <dbReference type="NCBI Taxonomy" id="358"/>
    <lineage>
        <taxon>Bacteria</taxon>
        <taxon>Pseudomonadati</taxon>
        <taxon>Pseudomonadota</taxon>
        <taxon>Alphaproteobacteria</taxon>
        <taxon>Hyphomicrobiales</taxon>
        <taxon>Rhizobiaceae</taxon>
        <taxon>Rhizobium/Agrobacterium group</taxon>
        <taxon>Agrobacterium</taxon>
        <taxon>Agrobacterium tumefaciens complex</taxon>
    </lineage>
</organism>
<geneLocation type="plasmid" evidence="2">
    <name>pTiAB2/73</name>
</geneLocation>
<evidence type="ECO:0000313" key="2">
    <source>
        <dbReference type="EMBL" id="AAL57027.1"/>
    </source>
</evidence>
<dbReference type="SMART" id="SM00795">
    <property type="entry name" value="Agro_virD5"/>
    <property type="match status" value="1"/>
</dbReference>
<feature type="compositionally biased region" description="Basic and acidic residues" evidence="1">
    <location>
        <begin position="646"/>
        <end position="656"/>
    </location>
</feature>
<accession>Q8VT84</accession>
<dbReference type="PIRSF" id="PIRSF035823">
    <property type="entry name" value="Agro_virD5"/>
    <property type="match status" value="1"/>
</dbReference>
<sequence>MKPSGNSKIGFAGLARSSSHGHGGSTPVLRPNKPKSPFAASPSNRQTEPRGELSPPFLYDGMRLGAAEQSACETWDGGDRPTWKDLILSARVNRINGSAWSFNAGETTSSAFVYEGVPLGEEERRTYEQWAEPAQPSWEELVISARIEELNTLASIPNACGRCQTDQALRADASKRKREDLINQKKTFLEPFEYDGMRLGSPERAACKNWSKPHPPTSNELIIEGRLRAISNSTWHNELDDSSIFEYEGMPLGQGERLAYEKWLEPAQPGWEDLVVDARIAELAELYPSASTECEHGRFEEGEDVPLKERVRTFPVPIIAEQEVGVSFLYDGVALGAAERAAYDRWSKPDRPNWDDLILDAHQTAVEHDGFLRPAIGEATSSVFLYEGMSLGNAEREAYGRWRQPAQPRWQNLVVNARQAELDPSAWILDEHDPFEDSEAAAFPAQATRANTSQPALDNQPVSHRPGFATGATRGKTHDANPSTGQPGTRRTLCFESSGRDVGEPQSVEDRNCFYGVGKVRRLGAKSYQRDEATTYSASSSTKRLSPDIGRCIASSSPPKKAVVSKVDNIGTYGSRKNERVRLATETGKYESEHIFGFKVVHDILRSTKEGRRLERPMPAYLECKSLHRQHVGTGKGRNRLVGRGWSDDASYRSDQRATLSDPVASEEGVAASNGYQLNQLGYAHQLANGGLQSETPAEVIIPLQIATTSYNYTVSRDPVLLPPTKEQSSQLLHLGPRGQTEALLARETALTGKWPTREREQQVYREFLALHAIKKDLEAKPISSRKKKAALVSALNRTAGLIARPYESWAVNRRVENRADKIDQPRTYDPRDHRRDESFGR</sequence>
<dbReference type="Pfam" id="PF04730">
    <property type="entry name" value="Agro_virD5"/>
    <property type="match status" value="2"/>
</dbReference>
<feature type="region of interest" description="Disordered" evidence="1">
    <location>
        <begin position="818"/>
        <end position="842"/>
    </location>
</feature>
<feature type="compositionally biased region" description="Polar residues" evidence="1">
    <location>
        <begin position="480"/>
        <end position="489"/>
    </location>
</feature>